<keyword evidence="3" id="KW-0227">DNA damage</keyword>
<evidence type="ECO:0000313" key="12">
    <source>
        <dbReference type="Proteomes" id="UP000315711"/>
    </source>
</evidence>
<dbReference type="SUPFAM" id="SSF52980">
    <property type="entry name" value="Restriction endonuclease-like"/>
    <property type="match status" value="1"/>
</dbReference>
<accession>A0A562QK84</accession>
<comment type="caution">
    <text evidence="11">The sequence shown here is derived from an EMBL/GenBank/DDBJ whole genome shotgun (WGS) entry which is preliminary data.</text>
</comment>
<evidence type="ECO:0000256" key="2">
    <source>
        <dbReference type="ARBA" id="ARBA00022741"/>
    </source>
</evidence>
<organism evidence="11 12">
    <name type="scientific">Halalkalibacter nanhaiisediminis</name>
    <dbReference type="NCBI Taxonomy" id="688079"/>
    <lineage>
        <taxon>Bacteria</taxon>
        <taxon>Bacillati</taxon>
        <taxon>Bacillota</taxon>
        <taxon>Bacilli</taxon>
        <taxon>Bacillales</taxon>
        <taxon>Bacillaceae</taxon>
        <taxon>Halalkalibacter</taxon>
    </lineage>
</organism>
<dbReference type="OrthoDB" id="9758506at2"/>
<evidence type="ECO:0000256" key="6">
    <source>
        <dbReference type="ARBA" id="ARBA00022839"/>
    </source>
</evidence>
<dbReference type="InterPro" id="IPR027417">
    <property type="entry name" value="P-loop_NTPase"/>
</dbReference>
<dbReference type="EMBL" id="VLKZ01000004">
    <property type="protein sequence ID" value="TWI57134.1"/>
    <property type="molecule type" value="Genomic_DNA"/>
</dbReference>
<evidence type="ECO:0000256" key="5">
    <source>
        <dbReference type="ARBA" id="ARBA00022806"/>
    </source>
</evidence>
<sequence>MSQQIVYGTHLKDIANKERLANVFSVQKEMKKPAFYVLPSHMWLQAARQKQPGLLVTTFDDIAQYLLKQAGYTYISLSEQERSLFFQQFMREEGVIFGDDIHIGKAQGYADTYGQVKRLGLALNDLPASLQSLYSLFANYEKKVVQERNLLDPENIILRAISYLQETTDPINVSIITIDGYYDFSPLQALLIEALKKANISVEVYVPTHTQLNIIDRTVAELVSMGFSDQRQEVSDVTASIEMELVAATTNEEQWRGVMEEITLGTLPLNDVGVVVVDEKNGMKELERYASMYDVPVNKSKKRPLSATSIHAFLLTIIQQTGAIKTKWEQLPLVEHILRLYQVGGLVYAKQKQTFLQTGQWNDPDHEQLFEAVFQLSWKKSDRFVAYLRKLASWAEQLSVGSYWQGRFEVETDVHKLKELADEYKAWTQLVNQLKEYEKLLTEKGLEDLELTLDLFADWFKELGERTHLFEQRATKSGLAVHTWRDVGLFKGKKLYVVGMNEGVFPALHHLSGYLHERDLIDSKVLFSPPTQAHFREKQQAYFEQLPYLSDSITFSYVKGIDPSHPLLASPLLESLEQAKRQWSWDTRMQQEYVLTDRDEKEKITFHIGRGFEVEEVPSDVENVVARLRRLEEGQEPVSLPIDQVKPVVSVTALESYVRCPFRYAMERVLEVSEAGAAKEQVSPLDIGQMVHAIIEEMYKKLDLIGVPFGEGSDKLASVPNLLNELFEEKWELVEEQSHELSRLDLLLTKQDWQKRLQRWWQAERKHFWDNPALSHMSIMALEKAIRFEFLLKNGQMLILVGKADRVDLANDAFVVYDYKTGKASVNSEEVRAGLKLQLPLYAFAIRAELEQQQGRTITADGATYISLKEPSKRAGNGMWRPEQVEKGSKYFVSSFCKNREETLGTEAFLEQYELKERIEQIWNGMQTNFPVQPLDCASHCPFRSVCRVTDEKKEEHAL</sequence>
<dbReference type="InterPro" id="IPR011335">
    <property type="entry name" value="Restrct_endonuc-II-like"/>
</dbReference>
<evidence type="ECO:0000256" key="9">
    <source>
        <dbReference type="ARBA" id="ARBA00023204"/>
    </source>
</evidence>
<keyword evidence="9" id="KW-0234">DNA repair</keyword>
<dbReference type="InterPro" id="IPR038726">
    <property type="entry name" value="PDDEXK_AddAB-type"/>
</dbReference>
<evidence type="ECO:0000313" key="11">
    <source>
        <dbReference type="EMBL" id="TWI57134.1"/>
    </source>
</evidence>
<evidence type="ECO:0000256" key="8">
    <source>
        <dbReference type="ARBA" id="ARBA00023125"/>
    </source>
</evidence>
<keyword evidence="1" id="KW-0540">Nuclease</keyword>
<gene>
    <name evidence="11" type="ORF">IQ10_01838</name>
</gene>
<keyword evidence="2" id="KW-0547">Nucleotide-binding</keyword>
<feature type="domain" description="PD-(D/E)XK endonuclease-like" evidence="10">
    <location>
        <begin position="649"/>
        <end position="948"/>
    </location>
</feature>
<dbReference type="Pfam" id="PF12705">
    <property type="entry name" value="PDDEXK_1"/>
    <property type="match status" value="1"/>
</dbReference>
<dbReference type="Gene3D" id="3.90.320.10">
    <property type="match status" value="1"/>
</dbReference>
<dbReference type="GO" id="GO:0004527">
    <property type="term" value="F:exonuclease activity"/>
    <property type="evidence" value="ECO:0007669"/>
    <property type="project" value="UniProtKB-KW"/>
</dbReference>
<name>A0A562QK84_9BACI</name>
<dbReference type="GO" id="GO:0006281">
    <property type="term" value="P:DNA repair"/>
    <property type="evidence" value="ECO:0007669"/>
    <property type="project" value="UniProtKB-KW"/>
</dbReference>
<dbReference type="AlphaFoldDB" id="A0A562QK84"/>
<keyword evidence="12" id="KW-1185">Reference proteome</keyword>
<keyword evidence="6" id="KW-0269">Exonuclease</keyword>
<evidence type="ECO:0000256" key="4">
    <source>
        <dbReference type="ARBA" id="ARBA00022801"/>
    </source>
</evidence>
<reference evidence="11 12" key="1">
    <citation type="journal article" date="2015" name="Stand. Genomic Sci.">
        <title>Genomic Encyclopedia of Bacterial and Archaeal Type Strains, Phase III: the genomes of soil and plant-associated and newly described type strains.</title>
        <authorList>
            <person name="Whitman W.B."/>
            <person name="Woyke T."/>
            <person name="Klenk H.P."/>
            <person name="Zhou Y."/>
            <person name="Lilburn T.G."/>
            <person name="Beck B.J."/>
            <person name="De Vos P."/>
            <person name="Vandamme P."/>
            <person name="Eisen J.A."/>
            <person name="Garrity G."/>
            <person name="Hugenholtz P."/>
            <person name="Kyrpides N.C."/>
        </authorList>
    </citation>
    <scope>NUCLEOTIDE SEQUENCE [LARGE SCALE GENOMIC DNA]</scope>
    <source>
        <strain evidence="11 12">CGMCC 1.10116</strain>
    </source>
</reference>
<evidence type="ECO:0000256" key="1">
    <source>
        <dbReference type="ARBA" id="ARBA00022722"/>
    </source>
</evidence>
<evidence type="ECO:0000256" key="3">
    <source>
        <dbReference type="ARBA" id="ARBA00022763"/>
    </source>
</evidence>
<keyword evidence="5 11" id="KW-0347">Helicase</keyword>
<protein>
    <submittedName>
        <fullName evidence="11">ATP-dependent helicase/DNAse subunit B</fullName>
    </submittedName>
</protein>
<dbReference type="GO" id="GO:0003677">
    <property type="term" value="F:DNA binding"/>
    <property type="evidence" value="ECO:0007669"/>
    <property type="project" value="UniProtKB-KW"/>
</dbReference>
<keyword evidence="7" id="KW-0067">ATP-binding</keyword>
<dbReference type="Proteomes" id="UP000315711">
    <property type="component" value="Unassembled WGS sequence"/>
</dbReference>
<dbReference type="SUPFAM" id="SSF52540">
    <property type="entry name" value="P-loop containing nucleoside triphosphate hydrolases"/>
    <property type="match status" value="1"/>
</dbReference>
<proteinExistence type="predicted"/>
<keyword evidence="8" id="KW-0238">DNA-binding</keyword>
<evidence type="ECO:0000259" key="10">
    <source>
        <dbReference type="Pfam" id="PF12705"/>
    </source>
</evidence>
<dbReference type="GO" id="GO:0004386">
    <property type="term" value="F:helicase activity"/>
    <property type="evidence" value="ECO:0007669"/>
    <property type="project" value="UniProtKB-KW"/>
</dbReference>
<dbReference type="InterPro" id="IPR011604">
    <property type="entry name" value="PDDEXK-like_dom_sf"/>
</dbReference>
<dbReference type="RefSeq" id="WP_144450149.1">
    <property type="nucleotide sequence ID" value="NZ_VLKZ01000004.1"/>
</dbReference>
<keyword evidence="4" id="KW-0378">Hydrolase</keyword>
<dbReference type="GO" id="GO:0005524">
    <property type="term" value="F:ATP binding"/>
    <property type="evidence" value="ECO:0007669"/>
    <property type="project" value="UniProtKB-KW"/>
</dbReference>
<evidence type="ECO:0000256" key="7">
    <source>
        <dbReference type="ARBA" id="ARBA00022840"/>
    </source>
</evidence>